<organism evidence="2 3">
    <name type="scientific">Knoellia locipacati</name>
    <dbReference type="NCBI Taxonomy" id="882824"/>
    <lineage>
        <taxon>Bacteria</taxon>
        <taxon>Bacillati</taxon>
        <taxon>Actinomycetota</taxon>
        <taxon>Actinomycetes</taxon>
        <taxon>Micrococcales</taxon>
        <taxon>Intrasporangiaceae</taxon>
        <taxon>Knoellia</taxon>
    </lineage>
</organism>
<feature type="transmembrane region" description="Helical" evidence="1">
    <location>
        <begin position="42"/>
        <end position="62"/>
    </location>
</feature>
<name>A0A512T5A0_9MICO</name>
<evidence type="ECO:0000313" key="2">
    <source>
        <dbReference type="EMBL" id="GEQ15261.1"/>
    </source>
</evidence>
<dbReference type="PANTHER" id="PTHR28008">
    <property type="entry name" value="DOMAIN PROTEIN, PUTATIVE (AFU_ORTHOLOGUE AFUA_3G10980)-RELATED"/>
    <property type="match status" value="1"/>
</dbReference>
<protein>
    <recommendedName>
        <fullName evidence="4">VanZ-like domain-containing protein</fullName>
    </recommendedName>
</protein>
<dbReference type="EMBL" id="BKBA01000014">
    <property type="protein sequence ID" value="GEQ15261.1"/>
    <property type="molecule type" value="Genomic_DNA"/>
</dbReference>
<keyword evidence="1" id="KW-0472">Membrane</keyword>
<dbReference type="PANTHER" id="PTHR28008:SF1">
    <property type="entry name" value="DOMAIN PROTEIN, PUTATIVE (AFU_ORTHOLOGUE AFUA_3G10980)-RELATED"/>
    <property type="match status" value="1"/>
</dbReference>
<evidence type="ECO:0000256" key="1">
    <source>
        <dbReference type="SAM" id="Phobius"/>
    </source>
</evidence>
<comment type="caution">
    <text evidence="2">The sequence shown here is derived from an EMBL/GenBank/DDBJ whole genome shotgun (WGS) entry which is preliminary data.</text>
</comment>
<proteinExistence type="predicted"/>
<evidence type="ECO:0000313" key="3">
    <source>
        <dbReference type="Proteomes" id="UP000321793"/>
    </source>
</evidence>
<sequence>MSSAPRRGRSLLPAVLALVLQLVVVYAPSGGGVAPFPNFDKLVHLTVFALPVLFALLARLPLVPVVTLMALHAPVSEVVQATLLPHRSGDPWDAVADLTGVALGVLVARAVVTVRTPGREADHLRGR</sequence>
<dbReference type="RefSeq" id="WP_147067179.1">
    <property type="nucleotide sequence ID" value="NZ_BAABDN010000003.1"/>
</dbReference>
<evidence type="ECO:0008006" key="4">
    <source>
        <dbReference type="Google" id="ProtNLM"/>
    </source>
</evidence>
<gene>
    <name evidence="2" type="ORF">KLO01_33080</name>
</gene>
<reference evidence="2 3" key="1">
    <citation type="submission" date="2019-07" db="EMBL/GenBank/DDBJ databases">
        <title>Whole genome shotgun sequence of Knoellia locipacati NBRC 109775.</title>
        <authorList>
            <person name="Hosoyama A."/>
            <person name="Uohara A."/>
            <person name="Ohji S."/>
            <person name="Ichikawa N."/>
        </authorList>
    </citation>
    <scope>NUCLEOTIDE SEQUENCE [LARGE SCALE GENOMIC DNA]</scope>
    <source>
        <strain evidence="2 3">NBRC 109775</strain>
    </source>
</reference>
<keyword evidence="3" id="KW-1185">Reference proteome</keyword>
<accession>A0A512T5A0</accession>
<keyword evidence="1" id="KW-1133">Transmembrane helix</keyword>
<keyword evidence="1" id="KW-0812">Transmembrane</keyword>
<dbReference type="Proteomes" id="UP000321793">
    <property type="component" value="Unassembled WGS sequence"/>
</dbReference>
<dbReference type="AlphaFoldDB" id="A0A512T5A0"/>